<dbReference type="AlphaFoldDB" id="A0A0E9WBK4"/>
<dbReference type="EMBL" id="GBXM01021714">
    <property type="protein sequence ID" value="JAH86863.1"/>
    <property type="molecule type" value="Transcribed_RNA"/>
</dbReference>
<name>A0A0E9WBK4_ANGAN</name>
<evidence type="ECO:0000313" key="1">
    <source>
        <dbReference type="EMBL" id="JAH86863.1"/>
    </source>
</evidence>
<proteinExistence type="predicted"/>
<reference evidence="1" key="1">
    <citation type="submission" date="2014-11" db="EMBL/GenBank/DDBJ databases">
        <authorList>
            <person name="Amaro Gonzalez C."/>
        </authorList>
    </citation>
    <scope>NUCLEOTIDE SEQUENCE</scope>
</reference>
<sequence length="41" mass="4666">MPKCCSTKLEPHLQLPTLQRANSTEKHSFLVMNLSGLRNKN</sequence>
<accession>A0A0E9WBK4</accession>
<reference evidence="1" key="2">
    <citation type="journal article" date="2015" name="Fish Shellfish Immunol.">
        <title>Early steps in the European eel (Anguilla anguilla)-Vibrio vulnificus interaction in the gills: Role of the RtxA13 toxin.</title>
        <authorList>
            <person name="Callol A."/>
            <person name="Pajuelo D."/>
            <person name="Ebbesson L."/>
            <person name="Teles M."/>
            <person name="MacKenzie S."/>
            <person name="Amaro C."/>
        </authorList>
    </citation>
    <scope>NUCLEOTIDE SEQUENCE</scope>
</reference>
<protein>
    <submittedName>
        <fullName evidence="1">Uncharacterized protein</fullName>
    </submittedName>
</protein>
<organism evidence="1">
    <name type="scientific">Anguilla anguilla</name>
    <name type="common">European freshwater eel</name>
    <name type="synonym">Muraena anguilla</name>
    <dbReference type="NCBI Taxonomy" id="7936"/>
    <lineage>
        <taxon>Eukaryota</taxon>
        <taxon>Metazoa</taxon>
        <taxon>Chordata</taxon>
        <taxon>Craniata</taxon>
        <taxon>Vertebrata</taxon>
        <taxon>Euteleostomi</taxon>
        <taxon>Actinopterygii</taxon>
        <taxon>Neopterygii</taxon>
        <taxon>Teleostei</taxon>
        <taxon>Anguilliformes</taxon>
        <taxon>Anguillidae</taxon>
        <taxon>Anguilla</taxon>
    </lineage>
</organism>